<keyword evidence="3" id="KW-1185">Reference proteome</keyword>
<gene>
    <name evidence="2" type="ORF">UA08_06774</name>
</gene>
<reference evidence="2 3" key="1">
    <citation type="submission" date="2015-06" db="EMBL/GenBank/DDBJ databases">
        <title>Talaromyces atroroseus IBT 11181 draft genome.</title>
        <authorList>
            <person name="Rasmussen K.B."/>
            <person name="Rasmussen S."/>
            <person name="Petersen B."/>
            <person name="Sicheritz-Ponten T."/>
            <person name="Mortensen U.H."/>
            <person name="Thrane U."/>
        </authorList>
    </citation>
    <scope>NUCLEOTIDE SEQUENCE [LARGE SCALE GENOMIC DNA]</scope>
    <source>
        <strain evidence="2 3">IBT 11181</strain>
    </source>
</reference>
<dbReference type="RefSeq" id="XP_020118368.1">
    <property type="nucleotide sequence ID" value="XM_020269088.1"/>
</dbReference>
<name>A0A225AXM0_TALAT</name>
<evidence type="ECO:0000313" key="3">
    <source>
        <dbReference type="Proteomes" id="UP000214365"/>
    </source>
</evidence>
<evidence type="ECO:0000256" key="1">
    <source>
        <dbReference type="SAM" id="MobiDB-lite"/>
    </source>
</evidence>
<proteinExistence type="predicted"/>
<feature type="compositionally biased region" description="Polar residues" evidence="1">
    <location>
        <begin position="31"/>
        <end position="48"/>
    </location>
</feature>
<dbReference type="GeneID" id="31006529"/>
<dbReference type="EMBL" id="LFMY01000010">
    <property type="protein sequence ID" value="OKL58247.1"/>
    <property type="molecule type" value="Genomic_DNA"/>
</dbReference>
<dbReference type="Proteomes" id="UP000214365">
    <property type="component" value="Unassembled WGS sequence"/>
</dbReference>
<accession>A0A225AXM0</accession>
<organism evidence="2 3">
    <name type="scientific">Talaromyces atroroseus</name>
    <dbReference type="NCBI Taxonomy" id="1441469"/>
    <lineage>
        <taxon>Eukaryota</taxon>
        <taxon>Fungi</taxon>
        <taxon>Dikarya</taxon>
        <taxon>Ascomycota</taxon>
        <taxon>Pezizomycotina</taxon>
        <taxon>Eurotiomycetes</taxon>
        <taxon>Eurotiomycetidae</taxon>
        <taxon>Eurotiales</taxon>
        <taxon>Trichocomaceae</taxon>
        <taxon>Talaromyces</taxon>
        <taxon>Talaromyces sect. Trachyspermi</taxon>
    </lineage>
</organism>
<protein>
    <submittedName>
        <fullName evidence="2">Uncharacterized protein</fullName>
    </submittedName>
</protein>
<feature type="region of interest" description="Disordered" evidence="1">
    <location>
        <begin position="1"/>
        <end position="59"/>
    </location>
</feature>
<sequence>MPRTKRTLVDADPNSECSMPQKSSKGKERATSGSAETTIANSIDASNEGTEDDNAFSETSCSHLGSSSLRKCSSLNTNPPTVNSATEPKFIFICRPHWDIGAEQLDMEYETPDDEDTSPADFVCKASVNDRSEWAWTITEAGLRKYEQLEKQALNRDQDAQGLWIYNDYTAYGINEVVDNWLKDFNTEVSRRTVSPYAVWAELEAVSMFLQLDYIDIWFQGDDCRGFAETIALVGKALLTGLHILKNHQLLNPYQPENGGLRNISIVLAMFVQFARSWTNIAGDHFGETKWVPKLGELAKENSIEIKGSYKFHERHQELLEPEEDSSPRNELKKRKKKIHFSEGTWGIVSLVDADSDDDDDIKDNGDYSVKGWKDSFKTYAKGHIRSGRKTIGGTQYDITKMSKFEKKRFQLGGESGFYF</sequence>
<evidence type="ECO:0000313" key="2">
    <source>
        <dbReference type="EMBL" id="OKL58247.1"/>
    </source>
</evidence>
<dbReference type="OrthoDB" id="10037289at2759"/>
<dbReference type="AlphaFoldDB" id="A0A225AXM0"/>
<comment type="caution">
    <text evidence="2">The sequence shown here is derived from an EMBL/GenBank/DDBJ whole genome shotgun (WGS) entry which is preliminary data.</text>
</comment>